<dbReference type="CDD" id="cd17574">
    <property type="entry name" value="REC_OmpR"/>
    <property type="match status" value="1"/>
</dbReference>
<dbReference type="InterPro" id="IPR001789">
    <property type="entry name" value="Sig_transdc_resp-reg_receiver"/>
</dbReference>
<dbReference type="GO" id="GO:0000160">
    <property type="term" value="P:phosphorelay signal transduction system"/>
    <property type="evidence" value="ECO:0007669"/>
    <property type="project" value="UniProtKB-KW"/>
</dbReference>
<dbReference type="PANTHER" id="PTHR44591:SF3">
    <property type="entry name" value="RESPONSE REGULATORY DOMAIN-CONTAINING PROTEIN"/>
    <property type="match status" value="1"/>
</dbReference>
<dbReference type="SUPFAM" id="SSF52172">
    <property type="entry name" value="CheY-like"/>
    <property type="match status" value="1"/>
</dbReference>
<evidence type="ECO:0000256" key="3">
    <source>
        <dbReference type="ARBA" id="ARBA00023015"/>
    </source>
</evidence>
<sequence length="121" mass="14083">MKRILVTDDEEVLRMLIVDTLEEEEYEIDEAANGEEALQLLEKNKYELLILDYMMPQMTGIEVLQEIRQRIELKHQKVLMLTAKSQAKDKEEMLDSGADSILTKPFSPLELLDTVEELTRD</sequence>
<accession>A0A940WRD8</accession>
<dbReference type="FunFam" id="3.40.50.2300:FF:000001">
    <property type="entry name" value="DNA-binding response regulator PhoB"/>
    <property type="match status" value="1"/>
</dbReference>
<dbReference type="EMBL" id="JAGKSQ010000003">
    <property type="protein sequence ID" value="MBP3951110.1"/>
    <property type="molecule type" value="Genomic_DNA"/>
</dbReference>
<comment type="caution">
    <text evidence="8">The sequence shown here is derived from an EMBL/GenBank/DDBJ whole genome shotgun (WGS) entry which is preliminary data.</text>
</comment>
<keyword evidence="5" id="KW-0804">Transcription</keyword>
<keyword evidence="3" id="KW-0805">Transcription regulation</keyword>
<feature type="modified residue" description="4-aspartylphosphate" evidence="6">
    <location>
        <position position="52"/>
    </location>
</feature>
<evidence type="ECO:0000256" key="2">
    <source>
        <dbReference type="ARBA" id="ARBA00023012"/>
    </source>
</evidence>
<gene>
    <name evidence="8" type="ORF">J7W16_08170</name>
</gene>
<name>A0A940WRD8_9BACI</name>
<evidence type="ECO:0000256" key="4">
    <source>
        <dbReference type="ARBA" id="ARBA00023125"/>
    </source>
</evidence>
<keyword evidence="2" id="KW-0902">Two-component regulatory system</keyword>
<evidence type="ECO:0000256" key="1">
    <source>
        <dbReference type="ARBA" id="ARBA00022553"/>
    </source>
</evidence>
<keyword evidence="9" id="KW-1185">Reference proteome</keyword>
<dbReference type="Gene3D" id="3.40.50.2300">
    <property type="match status" value="1"/>
</dbReference>
<dbReference type="AlphaFoldDB" id="A0A940WRD8"/>
<dbReference type="Proteomes" id="UP000678228">
    <property type="component" value="Unassembled WGS sequence"/>
</dbReference>
<dbReference type="PANTHER" id="PTHR44591">
    <property type="entry name" value="STRESS RESPONSE REGULATOR PROTEIN 1"/>
    <property type="match status" value="1"/>
</dbReference>
<dbReference type="RefSeq" id="WP_210596812.1">
    <property type="nucleotide sequence ID" value="NZ_JAGKSQ010000003.1"/>
</dbReference>
<keyword evidence="4" id="KW-0238">DNA-binding</keyword>
<reference evidence="8" key="1">
    <citation type="submission" date="2021-03" db="EMBL/GenBank/DDBJ databases">
        <title>Bacillus suaedae sp. nov., isolated from Suaeda aralocaspica.</title>
        <authorList>
            <person name="Lei R.F.R."/>
        </authorList>
    </citation>
    <scope>NUCLEOTIDE SEQUENCE</scope>
    <source>
        <strain evidence="8">YZJH907-2</strain>
    </source>
</reference>
<dbReference type="Pfam" id="PF00072">
    <property type="entry name" value="Response_reg"/>
    <property type="match status" value="1"/>
</dbReference>
<evidence type="ECO:0000256" key="6">
    <source>
        <dbReference type="PROSITE-ProRule" id="PRU00169"/>
    </source>
</evidence>
<evidence type="ECO:0000313" key="9">
    <source>
        <dbReference type="Proteomes" id="UP000678228"/>
    </source>
</evidence>
<dbReference type="GO" id="GO:0003677">
    <property type="term" value="F:DNA binding"/>
    <property type="evidence" value="ECO:0007669"/>
    <property type="project" value="UniProtKB-KW"/>
</dbReference>
<evidence type="ECO:0000256" key="5">
    <source>
        <dbReference type="ARBA" id="ARBA00023163"/>
    </source>
</evidence>
<evidence type="ECO:0000259" key="7">
    <source>
        <dbReference type="PROSITE" id="PS50110"/>
    </source>
</evidence>
<protein>
    <submittedName>
        <fullName evidence="8">Response regulator</fullName>
    </submittedName>
</protein>
<evidence type="ECO:0000313" key="8">
    <source>
        <dbReference type="EMBL" id="MBP3951110.1"/>
    </source>
</evidence>
<dbReference type="PROSITE" id="PS50110">
    <property type="entry name" value="RESPONSE_REGULATORY"/>
    <property type="match status" value="1"/>
</dbReference>
<keyword evidence="1 6" id="KW-0597">Phosphoprotein</keyword>
<dbReference type="InterPro" id="IPR050595">
    <property type="entry name" value="Bact_response_regulator"/>
</dbReference>
<dbReference type="InterPro" id="IPR011006">
    <property type="entry name" value="CheY-like_superfamily"/>
</dbReference>
<proteinExistence type="predicted"/>
<organism evidence="8 9">
    <name type="scientific">Halalkalibacter suaedae</name>
    <dbReference type="NCBI Taxonomy" id="2822140"/>
    <lineage>
        <taxon>Bacteria</taxon>
        <taxon>Bacillati</taxon>
        <taxon>Bacillota</taxon>
        <taxon>Bacilli</taxon>
        <taxon>Bacillales</taxon>
        <taxon>Bacillaceae</taxon>
        <taxon>Halalkalibacter</taxon>
    </lineage>
</organism>
<feature type="domain" description="Response regulatory" evidence="7">
    <location>
        <begin position="3"/>
        <end position="119"/>
    </location>
</feature>
<dbReference type="SMART" id="SM00448">
    <property type="entry name" value="REC"/>
    <property type="match status" value="1"/>
</dbReference>